<evidence type="ECO:0000313" key="2">
    <source>
        <dbReference type="EMBL" id="OJJ79866.1"/>
    </source>
</evidence>
<dbReference type="RefSeq" id="XP_022396564.1">
    <property type="nucleotide sequence ID" value="XM_022548472.1"/>
</dbReference>
<protein>
    <recommendedName>
        <fullName evidence="4">Tubby C-terminal-like domain-containing protein</fullName>
    </recommendedName>
</protein>
<organism evidence="2 3">
    <name type="scientific">Aspergillus glaucus CBS 516.65</name>
    <dbReference type="NCBI Taxonomy" id="1160497"/>
    <lineage>
        <taxon>Eukaryota</taxon>
        <taxon>Fungi</taxon>
        <taxon>Dikarya</taxon>
        <taxon>Ascomycota</taxon>
        <taxon>Pezizomycotina</taxon>
        <taxon>Eurotiomycetes</taxon>
        <taxon>Eurotiomycetidae</taxon>
        <taxon>Eurotiales</taxon>
        <taxon>Aspergillaceae</taxon>
        <taxon>Aspergillus</taxon>
        <taxon>Aspergillus subgen. Aspergillus</taxon>
    </lineage>
</organism>
<comment type="similarity">
    <text evidence="1">Belongs to the LOR family.</text>
</comment>
<accession>A0A1L9V7H4</accession>
<dbReference type="Gene3D" id="2.40.160.200">
    <property type="entry name" value="LURP1-related"/>
    <property type="match status" value="1"/>
</dbReference>
<dbReference type="GeneID" id="34464732"/>
<evidence type="ECO:0000313" key="3">
    <source>
        <dbReference type="Proteomes" id="UP000184300"/>
    </source>
</evidence>
<sequence>MAGVNTSVSQPPFPIAIRPEHIATTETNLIIEPKCDDHSPEDYIVKDRDGSTIFAVAGKKHGERTGREFRDGSGLPLFEMYRVIGISRPLRVRLPRSDGKKDNLVEFSMSVHYGKFDMIVQNAAVETAKHEHDKQTTVHVRQVSKESIYIWEMLVGDVKVADIRESTEKNDSLGCAPQTKTWYPKPPKRRVLDIKVAEGFDSSLAALTAVVQLYLLYSAD</sequence>
<dbReference type="OrthoDB" id="97518at2759"/>
<evidence type="ECO:0000256" key="1">
    <source>
        <dbReference type="ARBA" id="ARBA00005437"/>
    </source>
</evidence>
<dbReference type="Pfam" id="PF04525">
    <property type="entry name" value="LOR"/>
    <property type="match status" value="1"/>
</dbReference>
<proteinExistence type="inferred from homology"/>
<reference evidence="3" key="1">
    <citation type="journal article" date="2017" name="Genome Biol.">
        <title>Comparative genomics reveals high biological diversity and specific adaptations in the industrially and medically important fungal genus Aspergillus.</title>
        <authorList>
            <person name="de Vries R.P."/>
            <person name="Riley R."/>
            <person name="Wiebenga A."/>
            <person name="Aguilar-Osorio G."/>
            <person name="Amillis S."/>
            <person name="Uchima C.A."/>
            <person name="Anderluh G."/>
            <person name="Asadollahi M."/>
            <person name="Askin M."/>
            <person name="Barry K."/>
            <person name="Battaglia E."/>
            <person name="Bayram O."/>
            <person name="Benocci T."/>
            <person name="Braus-Stromeyer S.A."/>
            <person name="Caldana C."/>
            <person name="Canovas D."/>
            <person name="Cerqueira G.C."/>
            <person name="Chen F."/>
            <person name="Chen W."/>
            <person name="Choi C."/>
            <person name="Clum A."/>
            <person name="Dos Santos R.A."/>
            <person name="Damasio A.R."/>
            <person name="Diallinas G."/>
            <person name="Emri T."/>
            <person name="Fekete E."/>
            <person name="Flipphi M."/>
            <person name="Freyberg S."/>
            <person name="Gallo A."/>
            <person name="Gournas C."/>
            <person name="Habgood R."/>
            <person name="Hainaut M."/>
            <person name="Harispe M.L."/>
            <person name="Henrissat B."/>
            <person name="Hilden K.S."/>
            <person name="Hope R."/>
            <person name="Hossain A."/>
            <person name="Karabika E."/>
            <person name="Karaffa L."/>
            <person name="Karanyi Z."/>
            <person name="Krasevec N."/>
            <person name="Kuo A."/>
            <person name="Kusch H."/>
            <person name="LaButti K."/>
            <person name="Lagendijk E.L."/>
            <person name="Lapidus A."/>
            <person name="Levasseur A."/>
            <person name="Lindquist E."/>
            <person name="Lipzen A."/>
            <person name="Logrieco A.F."/>
            <person name="MacCabe A."/>
            <person name="Maekelae M.R."/>
            <person name="Malavazi I."/>
            <person name="Melin P."/>
            <person name="Meyer V."/>
            <person name="Mielnichuk N."/>
            <person name="Miskei M."/>
            <person name="Molnar A.P."/>
            <person name="Mule G."/>
            <person name="Ngan C.Y."/>
            <person name="Orejas M."/>
            <person name="Orosz E."/>
            <person name="Ouedraogo J.P."/>
            <person name="Overkamp K.M."/>
            <person name="Park H.-S."/>
            <person name="Perrone G."/>
            <person name="Piumi F."/>
            <person name="Punt P.J."/>
            <person name="Ram A.F."/>
            <person name="Ramon A."/>
            <person name="Rauscher S."/>
            <person name="Record E."/>
            <person name="Riano-Pachon D.M."/>
            <person name="Robert V."/>
            <person name="Roehrig J."/>
            <person name="Ruller R."/>
            <person name="Salamov A."/>
            <person name="Salih N.S."/>
            <person name="Samson R.A."/>
            <person name="Sandor E."/>
            <person name="Sanguinetti M."/>
            <person name="Schuetze T."/>
            <person name="Sepcic K."/>
            <person name="Shelest E."/>
            <person name="Sherlock G."/>
            <person name="Sophianopoulou V."/>
            <person name="Squina F.M."/>
            <person name="Sun H."/>
            <person name="Susca A."/>
            <person name="Todd R.B."/>
            <person name="Tsang A."/>
            <person name="Unkles S.E."/>
            <person name="van de Wiele N."/>
            <person name="van Rossen-Uffink D."/>
            <person name="Oliveira J.V."/>
            <person name="Vesth T.C."/>
            <person name="Visser J."/>
            <person name="Yu J.-H."/>
            <person name="Zhou M."/>
            <person name="Andersen M.R."/>
            <person name="Archer D.B."/>
            <person name="Baker S.E."/>
            <person name="Benoit I."/>
            <person name="Brakhage A.A."/>
            <person name="Braus G.H."/>
            <person name="Fischer R."/>
            <person name="Frisvad J.C."/>
            <person name="Goldman G.H."/>
            <person name="Houbraken J."/>
            <person name="Oakley B."/>
            <person name="Pocsi I."/>
            <person name="Scazzocchio C."/>
            <person name="Seiboth B."/>
            <person name="vanKuyk P.A."/>
            <person name="Wortman J."/>
            <person name="Dyer P.S."/>
            <person name="Grigoriev I.V."/>
        </authorList>
    </citation>
    <scope>NUCLEOTIDE SEQUENCE [LARGE SCALE GENOMIC DNA]</scope>
    <source>
        <strain evidence="3">CBS 516.65</strain>
    </source>
</reference>
<dbReference type="Proteomes" id="UP000184300">
    <property type="component" value="Unassembled WGS sequence"/>
</dbReference>
<dbReference type="InterPro" id="IPR007612">
    <property type="entry name" value="LOR"/>
</dbReference>
<keyword evidence="3" id="KW-1185">Reference proteome</keyword>
<dbReference type="InterPro" id="IPR038595">
    <property type="entry name" value="LOR_sf"/>
</dbReference>
<dbReference type="AlphaFoldDB" id="A0A1L9V7H4"/>
<evidence type="ECO:0008006" key="4">
    <source>
        <dbReference type="Google" id="ProtNLM"/>
    </source>
</evidence>
<dbReference type="EMBL" id="KV878914">
    <property type="protein sequence ID" value="OJJ79866.1"/>
    <property type="molecule type" value="Genomic_DNA"/>
</dbReference>
<gene>
    <name evidence="2" type="ORF">ASPGLDRAFT_61414</name>
</gene>
<dbReference type="InterPro" id="IPR025659">
    <property type="entry name" value="Tubby-like_C"/>
</dbReference>
<dbReference type="SUPFAM" id="SSF54518">
    <property type="entry name" value="Tubby C-terminal domain-like"/>
    <property type="match status" value="1"/>
</dbReference>
<name>A0A1L9V7H4_ASPGL</name>
<dbReference type="VEuPathDB" id="FungiDB:ASPGLDRAFT_61414"/>